<evidence type="ECO:0000256" key="8">
    <source>
        <dbReference type="SAM" id="Phobius"/>
    </source>
</evidence>
<evidence type="ECO:0000256" key="6">
    <source>
        <dbReference type="ARBA" id="ARBA00022989"/>
    </source>
</evidence>
<evidence type="ECO:0000313" key="10">
    <source>
        <dbReference type="EMBL" id="NSX56576.1"/>
    </source>
</evidence>
<feature type="transmembrane region" description="Helical" evidence="8">
    <location>
        <begin position="277"/>
        <end position="295"/>
    </location>
</feature>
<evidence type="ECO:0000256" key="5">
    <source>
        <dbReference type="ARBA" id="ARBA00022692"/>
    </source>
</evidence>
<comment type="subcellular location">
    <subcellularLocation>
        <location evidence="1">Cell membrane</location>
        <topology evidence="1">Multi-pass membrane protein</topology>
    </subcellularLocation>
</comment>
<organism evidence="10 11">
    <name type="scientific">Parasulfitobacter algicola</name>
    <dbReference type="NCBI Taxonomy" id="2614809"/>
    <lineage>
        <taxon>Bacteria</taxon>
        <taxon>Pseudomonadati</taxon>
        <taxon>Pseudomonadota</taxon>
        <taxon>Alphaproteobacteria</taxon>
        <taxon>Rhodobacterales</taxon>
        <taxon>Roseobacteraceae</taxon>
        <taxon>Parasulfitobacter</taxon>
    </lineage>
</organism>
<evidence type="ECO:0000256" key="4">
    <source>
        <dbReference type="ARBA" id="ARBA00022679"/>
    </source>
</evidence>
<keyword evidence="11" id="KW-1185">Reference proteome</keyword>
<keyword evidence="5 8" id="KW-0812">Transmembrane</keyword>
<evidence type="ECO:0000313" key="11">
    <source>
        <dbReference type="Proteomes" id="UP000777935"/>
    </source>
</evidence>
<dbReference type="Proteomes" id="UP000777935">
    <property type="component" value="Unassembled WGS sequence"/>
</dbReference>
<feature type="transmembrane region" description="Helical" evidence="8">
    <location>
        <begin position="195"/>
        <end position="214"/>
    </location>
</feature>
<dbReference type="PANTHER" id="PTHR33908:SF11">
    <property type="entry name" value="MEMBRANE PROTEIN"/>
    <property type="match status" value="1"/>
</dbReference>
<feature type="domain" description="Glycosyltransferase RgtA/B/C/D-like" evidence="9">
    <location>
        <begin position="52"/>
        <end position="211"/>
    </location>
</feature>
<keyword evidence="6 8" id="KW-1133">Transmembrane helix</keyword>
<evidence type="ECO:0000256" key="1">
    <source>
        <dbReference type="ARBA" id="ARBA00004651"/>
    </source>
</evidence>
<reference evidence="10 11" key="1">
    <citation type="submission" date="2020-06" db="EMBL/GenBank/DDBJ databases">
        <title>Sulfitobacter algicola sp. nov., isolated from green algae.</title>
        <authorList>
            <person name="Wang C."/>
        </authorList>
    </citation>
    <scope>NUCLEOTIDE SEQUENCE [LARGE SCALE GENOMIC DNA]</scope>
    <source>
        <strain evidence="10 11">1151</strain>
    </source>
</reference>
<dbReference type="Pfam" id="PF13231">
    <property type="entry name" value="PMT_2"/>
    <property type="match status" value="1"/>
</dbReference>
<keyword evidence="2" id="KW-1003">Cell membrane</keyword>
<gene>
    <name evidence="10" type="ORF">HRQ87_17450</name>
</gene>
<feature type="transmembrane region" description="Helical" evidence="8">
    <location>
        <begin position="241"/>
        <end position="265"/>
    </location>
</feature>
<name>A0ABX2IWW0_9RHOB</name>
<evidence type="ECO:0000259" key="9">
    <source>
        <dbReference type="Pfam" id="PF13231"/>
    </source>
</evidence>
<evidence type="ECO:0000256" key="3">
    <source>
        <dbReference type="ARBA" id="ARBA00022676"/>
    </source>
</evidence>
<feature type="transmembrane region" description="Helical" evidence="8">
    <location>
        <begin position="302"/>
        <end position="322"/>
    </location>
</feature>
<dbReference type="EMBL" id="JABUFE010000014">
    <property type="protein sequence ID" value="NSX56576.1"/>
    <property type="molecule type" value="Genomic_DNA"/>
</dbReference>
<feature type="transmembrane region" description="Helical" evidence="8">
    <location>
        <begin position="152"/>
        <end position="175"/>
    </location>
</feature>
<evidence type="ECO:0000256" key="7">
    <source>
        <dbReference type="ARBA" id="ARBA00023136"/>
    </source>
</evidence>
<proteinExistence type="predicted"/>
<keyword evidence="7 8" id="KW-0472">Membrane</keyword>
<feature type="transmembrane region" description="Helical" evidence="8">
    <location>
        <begin position="328"/>
        <end position="350"/>
    </location>
</feature>
<keyword evidence="3" id="KW-0328">Glycosyltransferase</keyword>
<dbReference type="RefSeq" id="WP_174139729.1">
    <property type="nucleotide sequence ID" value="NZ_JABUFE010000014.1"/>
</dbReference>
<dbReference type="InterPro" id="IPR050297">
    <property type="entry name" value="LipidA_mod_glycosyltrf_83"/>
</dbReference>
<accession>A0ABX2IWW0</accession>
<protein>
    <submittedName>
        <fullName evidence="10">Glycosyltransferase family 39 protein</fullName>
    </submittedName>
</protein>
<dbReference type="InterPro" id="IPR038731">
    <property type="entry name" value="RgtA/B/C-like"/>
</dbReference>
<comment type="caution">
    <text evidence="10">The sequence shown here is derived from an EMBL/GenBank/DDBJ whole genome shotgun (WGS) entry which is preliminary data.</text>
</comment>
<feature type="transmembrane region" description="Helical" evidence="8">
    <location>
        <begin position="103"/>
        <end position="123"/>
    </location>
</feature>
<keyword evidence="4" id="KW-0808">Transferase</keyword>
<dbReference type="PANTHER" id="PTHR33908">
    <property type="entry name" value="MANNOSYLTRANSFERASE YKCB-RELATED"/>
    <property type="match status" value="1"/>
</dbReference>
<feature type="transmembrane region" description="Helical" evidence="8">
    <location>
        <begin position="74"/>
        <end position="96"/>
    </location>
</feature>
<evidence type="ECO:0000256" key="2">
    <source>
        <dbReference type="ARBA" id="ARBA00022475"/>
    </source>
</evidence>
<sequence>MLHRSWLGPALLGLTLITAFRVVSLHFATADIFVDEAQYWFWGQDLAFGYYSKPPMIGWVIRAFTEIGGSDTAFWIRLPAPLLHAATALILGAIAARHIGHRAAIATALGYATLPMVAVGSFLISTDTVMFPFLAGALYCYLRIFEDDRRQWLILTGVLLGFAFLSKYAALYYVIMACLTAVAFRQYRPNWGQTGTILGVFLITISPNILWNIANGLSTIEHTLDNADWVRDPGSRASLNFAGLTEFFLAQFAVFGPVVFGWLLVLGWRAARGGLTLFQAAMLLFSLPIIVLVCLQAILSEAYANWAAAAYVAGSLVVFSALVTRPNWLKASFVINGFLCLFLPIAMIFADRMTLGQDRLLMSRYVGLDELSDQIFDVAARNDQTTIVARKRDILADLFYTGRDKPFDIAAAPHKGRAPNHYALSYSFQPNPDQPTVLYVIESKRSLPCDGTKVADIISDAGKYRDEPYSAYIVPNTCWN</sequence>